<comment type="caution">
    <text evidence="1">The sequence shown here is derived from an EMBL/GenBank/DDBJ whole genome shotgun (WGS) entry which is preliminary data.</text>
</comment>
<accession>A0ACC0PI11</accession>
<gene>
    <name evidence="1" type="ORF">RHMOL_Rhmol03G0206300</name>
</gene>
<protein>
    <submittedName>
        <fullName evidence="1">Uncharacterized protein</fullName>
    </submittedName>
</protein>
<keyword evidence="2" id="KW-1185">Reference proteome</keyword>
<dbReference type="EMBL" id="CM046390">
    <property type="protein sequence ID" value="KAI8564754.1"/>
    <property type="molecule type" value="Genomic_DNA"/>
</dbReference>
<reference evidence="1" key="1">
    <citation type="submission" date="2022-02" db="EMBL/GenBank/DDBJ databases">
        <title>Plant Genome Project.</title>
        <authorList>
            <person name="Zhang R.-G."/>
        </authorList>
    </citation>
    <scope>NUCLEOTIDE SEQUENCE</scope>
    <source>
        <strain evidence="1">AT1</strain>
    </source>
</reference>
<proteinExistence type="predicted"/>
<sequence length="453" mass="51209">MYPEMIINPFFLLLLLLLSLISFLIPKKFISRRAPQIPPGPYQWPLVGNIFQLGKLPHHTIARLAQTHGPLMSLKLGSKLLVVGSSPAAAREILKTHDRALSGRFVRPEFRTRANDHDEQWSRMRSVGRSELFSGKAIESQATLWSEKIHEMVEDLRAEAGSVVEIEEKAYVVTLNILGNLIFSGDLVWFYGEGLHGEMRGLIRGFADLDLTPNLTDLFPVLGDWDLFGMNNKFREVFKRMLATWDGIELFSAGLVSATSTITWALAELIKNHEIMQKLRDELEKVLGQDNVKQSDLPRLPYLDACIKETLRLHPPAPLLLPHRALESCKVMGYDIPEDTIVTVNVWALGRDPSIWDDPLTFSPERFLVSGLDYKGNDYKYLPFGSGRRMCPGQPMAAKVVPLILGTLIHLFDWSLPGDMDPANLDMEEKNSITLVKEKHLCLVPKIRKQLEV</sequence>
<evidence type="ECO:0000313" key="1">
    <source>
        <dbReference type="EMBL" id="KAI8564754.1"/>
    </source>
</evidence>
<name>A0ACC0PI11_RHOML</name>
<organism evidence="1 2">
    <name type="scientific">Rhododendron molle</name>
    <name type="common">Chinese azalea</name>
    <name type="synonym">Azalea mollis</name>
    <dbReference type="NCBI Taxonomy" id="49168"/>
    <lineage>
        <taxon>Eukaryota</taxon>
        <taxon>Viridiplantae</taxon>
        <taxon>Streptophyta</taxon>
        <taxon>Embryophyta</taxon>
        <taxon>Tracheophyta</taxon>
        <taxon>Spermatophyta</taxon>
        <taxon>Magnoliopsida</taxon>
        <taxon>eudicotyledons</taxon>
        <taxon>Gunneridae</taxon>
        <taxon>Pentapetalae</taxon>
        <taxon>asterids</taxon>
        <taxon>Ericales</taxon>
        <taxon>Ericaceae</taxon>
        <taxon>Ericoideae</taxon>
        <taxon>Rhodoreae</taxon>
        <taxon>Rhododendron</taxon>
    </lineage>
</organism>
<evidence type="ECO:0000313" key="2">
    <source>
        <dbReference type="Proteomes" id="UP001062846"/>
    </source>
</evidence>
<dbReference type="Proteomes" id="UP001062846">
    <property type="component" value="Chromosome 3"/>
</dbReference>